<protein>
    <recommendedName>
        <fullName evidence="4">Antitoxin component YwqK of the YwqJK toxin-antitoxin module</fullName>
    </recommendedName>
</protein>
<name>A0A163WNQ9_9FLAO</name>
<accession>A0A163WNQ9</accession>
<evidence type="ECO:0000313" key="2">
    <source>
        <dbReference type="EMBL" id="KZE76603.1"/>
    </source>
</evidence>
<evidence type="ECO:0000256" key="1">
    <source>
        <dbReference type="SAM" id="MobiDB-lite"/>
    </source>
</evidence>
<dbReference type="EMBL" id="LQNU01000076">
    <property type="protein sequence ID" value="KZE76603.1"/>
    <property type="molecule type" value="Genomic_DNA"/>
</dbReference>
<gene>
    <name evidence="2" type="ORF">AV926_15795</name>
</gene>
<organism evidence="2 3">
    <name type="scientific">Myroides marinus</name>
    <dbReference type="NCBI Taxonomy" id="703342"/>
    <lineage>
        <taxon>Bacteria</taxon>
        <taxon>Pseudomonadati</taxon>
        <taxon>Bacteroidota</taxon>
        <taxon>Flavobacteriia</taxon>
        <taxon>Flavobacteriales</taxon>
        <taxon>Flavobacteriaceae</taxon>
        <taxon>Myroides</taxon>
    </lineage>
</organism>
<comment type="caution">
    <text evidence="2">The sequence shown here is derived from an EMBL/GenBank/DDBJ whole genome shotgun (WGS) entry which is preliminary data.</text>
</comment>
<proteinExistence type="predicted"/>
<sequence>MRNTFLLVILLCVQQIIAQQSNQPFYFDLSYERVEKGSRAEYCATHTPIEHSVLSDITLYRIDTNAPSIKGQAIWDGKKIDFKSNVYAYLGDGKLLSVKHYDANKRAFTHEVSYNPATRDSLVMLHTPSSRYEGEIYDSYNGKLFYTRHQQGIPRTEIVYNLNNQKNRLEVNYNKDYETIDEAYYDEAGTKKYTLMYQNNEPYSGTSVILSYKNFGIGIFSEFVDGEEIKQTTYYSSGKIKQKRTSKNSVVKTETYSQNGKRLAVFTEKKTEGENTINKTGTKYVFDHLFVDFDRVLEEQYYNGDLLQKKIDYKYEKDTKYASIVTKYKDGLPVLTEYFDTNNNKIDQATYLDNDTKVKDGLQVDSSTYDVYKKDGETIKEIHKYGTQEVFSIETPTHTTFYSQKGEELGKVTNYESYWGQRLYDTGDVYELIYDIPLLTSKYQDKKMVYKVEYSFDTVEPKLAVEQFFKQEVMTEQKTYHKNGQLNEHTIIDPKSSSSLEQTGRQLDQSNHTKKSNL</sequence>
<dbReference type="RefSeq" id="WP_038986016.1">
    <property type="nucleotide sequence ID" value="NZ_JWJO01000019.1"/>
</dbReference>
<dbReference type="OrthoDB" id="830908at2"/>
<feature type="compositionally biased region" description="Polar residues" evidence="1">
    <location>
        <begin position="495"/>
        <end position="511"/>
    </location>
</feature>
<reference evidence="2 3" key="1">
    <citation type="submission" date="2016-01" db="EMBL/GenBank/DDBJ databases">
        <title>Whole genome sequencing of Myroides marinus L41.</title>
        <authorList>
            <person name="Hong K.W."/>
        </authorList>
    </citation>
    <scope>NUCLEOTIDE SEQUENCE [LARGE SCALE GENOMIC DNA]</scope>
    <source>
        <strain evidence="2 3">L41</strain>
    </source>
</reference>
<dbReference type="Proteomes" id="UP000076630">
    <property type="component" value="Unassembled WGS sequence"/>
</dbReference>
<dbReference type="AlphaFoldDB" id="A0A163WNQ9"/>
<keyword evidence="3" id="KW-1185">Reference proteome</keyword>
<feature type="region of interest" description="Disordered" evidence="1">
    <location>
        <begin position="481"/>
        <end position="518"/>
    </location>
</feature>
<evidence type="ECO:0008006" key="4">
    <source>
        <dbReference type="Google" id="ProtNLM"/>
    </source>
</evidence>
<evidence type="ECO:0000313" key="3">
    <source>
        <dbReference type="Proteomes" id="UP000076630"/>
    </source>
</evidence>